<protein>
    <recommendedName>
        <fullName evidence="3">DUF937 domain-containing protein</fullName>
    </recommendedName>
</protein>
<evidence type="ECO:0000313" key="1">
    <source>
        <dbReference type="EMBL" id="SMC67248.1"/>
    </source>
</evidence>
<dbReference type="RefSeq" id="WP_084238040.1">
    <property type="nucleotide sequence ID" value="NZ_FWXT01000001.1"/>
</dbReference>
<name>A0A1W2B4C9_9SPHI</name>
<dbReference type="OrthoDB" id="982085at2"/>
<gene>
    <name evidence="1" type="ORF">SAMN04488524_1854</name>
</gene>
<dbReference type="AlphaFoldDB" id="A0A1W2B4C9"/>
<dbReference type="STRING" id="151894.SAMN04488524_1854"/>
<accession>A0A1W2B4C9</accession>
<sequence length="167" mass="17334">MLENLNQLVKENVQDAIVNNNAVPNEQNEAAIGAASGSIIDALKQQLSSGNIGNLVDAFKGGNAEGSAVAQEATAGFSDKLAAMGINIESAKNIAASVIPSIVGKLVNKTNDPNDSSFNIQDLVAKVSGPDGKFDLSDVTRMFTEKTDVNGDGKDDGIVDKLKGLFN</sequence>
<evidence type="ECO:0008006" key="3">
    <source>
        <dbReference type="Google" id="ProtNLM"/>
    </source>
</evidence>
<dbReference type="EMBL" id="FWXT01000001">
    <property type="protein sequence ID" value="SMC67248.1"/>
    <property type="molecule type" value="Genomic_DNA"/>
</dbReference>
<proteinExistence type="predicted"/>
<reference evidence="2" key="1">
    <citation type="submission" date="2017-04" db="EMBL/GenBank/DDBJ databases">
        <authorList>
            <person name="Varghese N."/>
            <person name="Submissions S."/>
        </authorList>
    </citation>
    <scope>NUCLEOTIDE SEQUENCE [LARGE SCALE GENOMIC DNA]</scope>
    <source>
        <strain evidence="2">DSM 12126</strain>
    </source>
</reference>
<evidence type="ECO:0000313" key="2">
    <source>
        <dbReference type="Proteomes" id="UP000192756"/>
    </source>
</evidence>
<dbReference type="Proteomes" id="UP000192756">
    <property type="component" value="Unassembled WGS sequence"/>
</dbReference>
<organism evidence="1 2">
    <name type="scientific">Pedobacter africanus</name>
    <dbReference type="NCBI Taxonomy" id="151894"/>
    <lineage>
        <taxon>Bacteria</taxon>
        <taxon>Pseudomonadati</taxon>
        <taxon>Bacteroidota</taxon>
        <taxon>Sphingobacteriia</taxon>
        <taxon>Sphingobacteriales</taxon>
        <taxon>Sphingobacteriaceae</taxon>
        <taxon>Pedobacter</taxon>
    </lineage>
</organism>
<keyword evidence="2" id="KW-1185">Reference proteome</keyword>